<accession>A0AAN9KNX8</accession>
<dbReference type="GO" id="GO:0072686">
    <property type="term" value="C:mitotic spindle"/>
    <property type="evidence" value="ECO:0007669"/>
    <property type="project" value="TreeGrafter"/>
</dbReference>
<dbReference type="EMBL" id="JAYMYQ010000007">
    <property type="protein sequence ID" value="KAK7321160.1"/>
    <property type="molecule type" value="Genomic_DNA"/>
</dbReference>
<dbReference type="Proteomes" id="UP001367508">
    <property type="component" value="Unassembled WGS sequence"/>
</dbReference>
<keyword evidence="2" id="KW-1185">Reference proteome</keyword>
<evidence type="ECO:0000313" key="2">
    <source>
        <dbReference type="Proteomes" id="UP001367508"/>
    </source>
</evidence>
<dbReference type="GO" id="GO:0070652">
    <property type="term" value="C:HAUS complex"/>
    <property type="evidence" value="ECO:0007669"/>
    <property type="project" value="InterPro"/>
</dbReference>
<proteinExistence type="predicted"/>
<dbReference type="InterPro" id="IPR026206">
    <property type="entry name" value="HAUS3"/>
</dbReference>
<gene>
    <name evidence="1" type="ORF">VNO77_31491</name>
</gene>
<dbReference type="GO" id="GO:0005815">
    <property type="term" value="C:microtubule organizing center"/>
    <property type="evidence" value="ECO:0007669"/>
    <property type="project" value="TreeGrafter"/>
</dbReference>
<organism evidence="1 2">
    <name type="scientific">Canavalia gladiata</name>
    <name type="common">Sword bean</name>
    <name type="synonym">Dolichos gladiatus</name>
    <dbReference type="NCBI Taxonomy" id="3824"/>
    <lineage>
        <taxon>Eukaryota</taxon>
        <taxon>Viridiplantae</taxon>
        <taxon>Streptophyta</taxon>
        <taxon>Embryophyta</taxon>
        <taxon>Tracheophyta</taxon>
        <taxon>Spermatophyta</taxon>
        <taxon>Magnoliopsida</taxon>
        <taxon>eudicotyledons</taxon>
        <taxon>Gunneridae</taxon>
        <taxon>Pentapetalae</taxon>
        <taxon>rosids</taxon>
        <taxon>fabids</taxon>
        <taxon>Fabales</taxon>
        <taxon>Fabaceae</taxon>
        <taxon>Papilionoideae</taxon>
        <taxon>50 kb inversion clade</taxon>
        <taxon>NPAAA clade</taxon>
        <taxon>indigoferoid/millettioid clade</taxon>
        <taxon>Phaseoleae</taxon>
        <taxon>Canavalia</taxon>
    </lineage>
</organism>
<reference evidence="1 2" key="1">
    <citation type="submission" date="2024-01" db="EMBL/GenBank/DDBJ databases">
        <title>The genomes of 5 underutilized Papilionoideae crops provide insights into root nodulation and disease resistanc.</title>
        <authorList>
            <person name="Jiang F."/>
        </authorList>
    </citation>
    <scope>NUCLEOTIDE SEQUENCE [LARGE SCALE GENOMIC DNA]</scope>
    <source>
        <strain evidence="1">LVBAO_FW01</strain>
        <tissue evidence="1">Leaves</tissue>
    </source>
</reference>
<dbReference type="GO" id="GO:0031023">
    <property type="term" value="P:microtubule organizing center organization"/>
    <property type="evidence" value="ECO:0007669"/>
    <property type="project" value="TreeGrafter"/>
</dbReference>
<sequence length="270" mass="30160">MVEECNGMHDSWCICGVHTVQDGASLTYTYENEFISEHRGASEGRQAFSRFFLELLYGSGALVVFSARKGETSTILLAQSCIRSGDPHAKLLGELKNVSIHALCFYDLQVWKVGLNSNMFVLNALMDVYAKISESKSSKTANHEEKMLTKTIPDLCWELAQLQDTYILQGDYDLRGGPSGYAPSLKLNCCAFFLLRLAAARQSLMNEWIKSRGRWCKEMSKRVLGKEIFCCPYQVSPRIRAYIKVHGVISLIIEEVIPGTKALGKGLLAI</sequence>
<dbReference type="PANTHER" id="PTHR19378">
    <property type="entry name" value="GOLGIN- RELATED"/>
    <property type="match status" value="1"/>
</dbReference>
<evidence type="ECO:0000313" key="1">
    <source>
        <dbReference type="EMBL" id="KAK7321160.1"/>
    </source>
</evidence>
<dbReference type="GO" id="GO:0051225">
    <property type="term" value="P:spindle assembly"/>
    <property type="evidence" value="ECO:0007669"/>
    <property type="project" value="InterPro"/>
</dbReference>
<name>A0AAN9KNX8_CANGL</name>
<dbReference type="AlphaFoldDB" id="A0AAN9KNX8"/>
<protein>
    <submittedName>
        <fullName evidence="1">Uncharacterized protein</fullName>
    </submittedName>
</protein>
<dbReference type="PANTHER" id="PTHR19378:SF0">
    <property type="entry name" value="HAUS AUGMIN-LIKE COMPLEX SUBUNIT 3"/>
    <property type="match status" value="1"/>
</dbReference>
<comment type="caution">
    <text evidence="1">The sequence shown here is derived from an EMBL/GenBank/DDBJ whole genome shotgun (WGS) entry which is preliminary data.</text>
</comment>